<evidence type="ECO:0000259" key="2">
    <source>
        <dbReference type="Pfam" id="PF08327"/>
    </source>
</evidence>
<gene>
    <name evidence="3" type="ORF">HGB48_02235</name>
</gene>
<dbReference type="RefSeq" id="WP_067629305.1">
    <property type="nucleotide sequence ID" value="NZ_JAAXPI010000002.1"/>
</dbReference>
<name>A0A846YR10_9ACTN</name>
<reference evidence="3 4" key="1">
    <citation type="submission" date="2020-04" db="EMBL/GenBank/DDBJ databases">
        <title>MicrobeNet Type strains.</title>
        <authorList>
            <person name="Nicholson A.C."/>
        </authorList>
    </citation>
    <scope>NUCLEOTIDE SEQUENCE [LARGE SCALE GENOMIC DNA]</scope>
    <source>
        <strain evidence="3 4">ATCC BAA-277</strain>
    </source>
</reference>
<dbReference type="InterPro" id="IPR013538">
    <property type="entry name" value="ASHA1/2-like_C"/>
</dbReference>
<dbReference type="SUPFAM" id="SSF55961">
    <property type="entry name" value="Bet v1-like"/>
    <property type="match status" value="1"/>
</dbReference>
<dbReference type="EMBL" id="JAAXPI010000002">
    <property type="protein sequence ID" value="NKZ02581.1"/>
    <property type="molecule type" value="Genomic_DNA"/>
</dbReference>
<dbReference type="Pfam" id="PF08327">
    <property type="entry name" value="AHSA1"/>
    <property type="match status" value="1"/>
</dbReference>
<evidence type="ECO:0000256" key="1">
    <source>
        <dbReference type="ARBA" id="ARBA00006817"/>
    </source>
</evidence>
<dbReference type="Proteomes" id="UP000579250">
    <property type="component" value="Unassembled WGS sequence"/>
</dbReference>
<dbReference type="CDD" id="cd07814">
    <property type="entry name" value="SRPBCC_CalC_Aha1-like"/>
    <property type="match status" value="1"/>
</dbReference>
<dbReference type="InterPro" id="IPR023393">
    <property type="entry name" value="START-like_dom_sf"/>
</dbReference>
<dbReference type="Gene3D" id="3.30.530.20">
    <property type="match status" value="1"/>
</dbReference>
<evidence type="ECO:0000313" key="3">
    <source>
        <dbReference type="EMBL" id="NKZ02581.1"/>
    </source>
</evidence>
<protein>
    <submittedName>
        <fullName evidence="3">SRPBCC domain-containing protein</fullName>
    </submittedName>
</protein>
<accession>A0A846YR10</accession>
<comment type="similarity">
    <text evidence="1">Belongs to the AHA1 family.</text>
</comment>
<evidence type="ECO:0000313" key="4">
    <source>
        <dbReference type="Proteomes" id="UP000579250"/>
    </source>
</evidence>
<sequence length="149" mass="16532">MTSQSFATSFVVDQTPAEVFAAIANVRGWWTGEIEGGADQIGDEFAYSYGDIHYSRQRVTESVPGQKIVWRVLDAKLTFVEDPAEWVGTDITFDIARTGDQTEVRFTHVGLVPTFECFDDCSGGWNFFVNGSLRRLITTGEGPLTPPWA</sequence>
<organism evidence="3 4">
    <name type="scientific">Actinomadura latina</name>
    <dbReference type="NCBI Taxonomy" id="163603"/>
    <lineage>
        <taxon>Bacteria</taxon>
        <taxon>Bacillati</taxon>
        <taxon>Actinomycetota</taxon>
        <taxon>Actinomycetes</taxon>
        <taxon>Streptosporangiales</taxon>
        <taxon>Thermomonosporaceae</taxon>
        <taxon>Actinomadura</taxon>
    </lineage>
</organism>
<feature type="domain" description="Activator of Hsp90 ATPase homologue 1/2-like C-terminal" evidence="2">
    <location>
        <begin position="15"/>
        <end position="129"/>
    </location>
</feature>
<comment type="caution">
    <text evidence="3">The sequence shown here is derived from an EMBL/GenBank/DDBJ whole genome shotgun (WGS) entry which is preliminary data.</text>
</comment>
<dbReference type="AlphaFoldDB" id="A0A846YR10"/>
<keyword evidence="4" id="KW-1185">Reference proteome</keyword>
<proteinExistence type="inferred from homology"/>